<sequence>MKTIITIFLVFIVCNTYSQGNIKYVSSSQPVKLWEATAKDNAGFYHIYYGFNFDGDSTSNFTSNDNLIIDRLYVKGNNSTSPLTPYQATGNSESYDFKVPYSDIRTFEKVTFWCEYRINNVVYKSTITQLRVQFPGIATLKVDVSLDGVYLESNDSTAIVHIKSNQDGTKITNLSIKQVDNAAGADIATLQNPSSYTLNANVDVRIELKKNDGQSLNPGQTYYLFGDFQKPALGTSYSIPNNNREYALKVKQQYYVTDPGDMSVIGKYDHVLNNVQTSAKCKSLTLEILDKTIPEGLRVINGIPNGPSGTSWSFTINSANDAFSYQDYSVKFSGRSQENTPIIENRFVFRKLINDWKNMKVDFNQGTYTVTVDLLKPSSDVQLNLDNSMTLNMTPAGSNKYNAFFNFSDPDMKTLTTIIARETDNKKDIEIGVNIDGQKIRKFVISSVTVLDKNDLKGKSKKEIKQILEDSGIEEDINKITKSIADELEKDDKSQEWDQVWSTVVSVAPKVFTIVLALI</sequence>
<accession>A0A937F7R6</accession>
<dbReference type="RefSeq" id="WP_202245071.1">
    <property type="nucleotide sequence ID" value="NZ_JAESIY010000007.1"/>
</dbReference>
<gene>
    <name evidence="1" type="ORF">JL102_14180</name>
</gene>
<dbReference type="EMBL" id="JAESIY010000007">
    <property type="protein sequence ID" value="MBL3657290.1"/>
    <property type="molecule type" value="Genomic_DNA"/>
</dbReference>
<evidence type="ECO:0000313" key="2">
    <source>
        <dbReference type="Proteomes" id="UP000659388"/>
    </source>
</evidence>
<reference evidence="1" key="1">
    <citation type="submission" date="2021-01" db="EMBL/GenBank/DDBJ databases">
        <title>Fulvivirga kasyanovii gen. nov., sp nov., a novel member of the phylum Bacteroidetes isolated from seawater in a mussel farm.</title>
        <authorList>
            <person name="Zhao L.-H."/>
            <person name="Wang Z.-J."/>
        </authorList>
    </citation>
    <scope>NUCLEOTIDE SEQUENCE</scope>
    <source>
        <strain evidence="1">2943</strain>
    </source>
</reference>
<keyword evidence="2" id="KW-1185">Reference proteome</keyword>
<name>A0A937F7R6_9BACT</name>
<evidence type="ECO:0000313" key="1">
    <source>
        <dbReference type="EMBL" id="MBL3657290.1"/>
    </source>
</evidence>
<dbReference type="Proteomes" id="UP000659388">
    <property type="component" value="Unassembled WGS sequence"/>
</dbReference>
<protein>
    <submittedName>
        <fullName evidence="1">Uncharacterized protein</fullName>
    </submittedName>
</protein>
<organism evidence="1 2">
    <name type="scientific">Fulvivirga sediminis</name>
    <dbReference type="NCBI Taxonomy" id="2803949"/>
    <lineage>
        <taxon>Bacteria</taxon>
        <taxon>Pseudomonadati</taxon>
        <taxon>Bacteroidota</taxon>
        <taxon>Cytophagia</taxon>
        <taxon>Cytophagales</taxon>
        <taxon>Fulvivirgaceae</taxon>
        <taxon>Fulvivirga</taxon>
    </lineage>
</organism>
<dbReference type="AlphaFoldDB" id="A0A937F7R6"/>
<comment type="caution">
    <text evidence="1">The sequence shown here is derived from an EMBL/GenBank/DDBJ whole genome shotgun (WGS) entry which is preliminary data.</text>
</comment>
<proteinExistence type="predicted"/>